<dbReference type="InParanoid" id="K5VXR5"/>
<feature type="domain" description="Zn(2)-C6 fungal-type" evidence="3">
    <location>
        <begin position="649"/>
        <end position="679"/>
    </location>
</feature>
<feature type="region of interest" description="Disordered" evidence="2">
    <location>
        <begin position="355"/>
        <end position="453"/>
    </location>
</feature>
<accession>K5VXR5</accession>
<dbReference type="GO" id="GO:0000981">
    <property type="term" value="F:DNA-binding transcription factor activity, RNA polymerase II-specific"/>
    <property type="evidence" value="ECO:0007669"/>
    <property type="project" value="InterPro"/>
</dbReference>
<protein>
    <recommendedName>
        <fullName evidence="7">Zn(2)-C6 fungal-type domain-containing protein</fullName>
    </recommendedName>
</protein>
<feature type="compositionally biased region" description="Polar residues" evidence="2">
    <location>
        <begin position="686"/>
        <end position="696"/>
    </location>
</feature>
<dbReference type="OMA" id="RSNPCDY"/>
<dbReference type="SUPFAM" id="SSF57701">
    <property type="entry name" value="Zn2/Cys6 DNA-binding domain"/>
    <property type="match status" value="2"/>
</dbReference>
<dbReference type="KEGG" id="abp:AGABI1DRAFT39848"/>
<dbReference type="PANTHER" id="PTHR18884">
    <property type="entry name" value="SEPTIN"/>
    <property type="match status" value="1"/>
</dbReference>
<organism evidence="5 6">
    <name type="scientific">Agaricus bisporus var. burnettii (strain JB137-S8 / ATCC MYA-4627 / FGSC 10392)</name>
    <name type="common">White button mushroom</name>
    <dbReference type="NCBI Taxonomy" id="597362"/>
    <lineage>
        <taxon>Eukaryota</taxon>
        <taxon>Fungi</taxon>
        <taxon>Dikarya</taxon>
        <taxon>Basidiomycota</taxon>
        <taxon>Agaricomycotina</taxon>
        <taxon>Agaricomycetes</taxon>
        <taxon>Agaricomycetidae</taxon>
        <taxon>Agaricales</taxon>
        <taxon>Agaricineae</taxon>
        <taxon>Agaricaceae</taxon>
        <taxon>Agaricus</taxon>
    </lineage>
</organism>
<evidence type="ECO:0000313" key="6">
    <source>
        <dbReference type="Proteomes" id="UP000008493"/>
    </source>
</evidence>
<reference evidence="6" key="1">
    <citation type="journal article" date="2012" name="Proc. Natl. Acad. Sci. U.S.A.">
        <title>Genome sequence of the button mushroom Agaricus bisporus reveals mechanisms governing adaptation to a humic-rich ecological niche.</title>
        <authorList>
            <person name="Morin E."/>
            <person name="Kohler A."/>
            <person name="Baker A.R."/>
            <person name="Foulongne-Oriol M."/>
            <person name="Lombard V."/>
            <person name="Nagy L.G."/>
            <person name="Ohm R.A."/>
            <person name="Patyshakuliyeva A."/>
            <person name="Brun A."/>
            <person name="Aerts A.L."/>
            <person name="Bailey A.M."/>
            <person name="Billette C."/>
            <person name="Coutinho P.M."/>
            <person name="Deakin G."/>
            <person name="Doddapaneni H."/>
            <person name="Floudas D."/>
            <person name="Grimwood J."/>
            <person name="Hilden K."/>
            <person name="Kuees U."/>
            <person name="LaButti K.M."/>
            <person name="Lapidus A."/>
            <person name="Lindquist E.A."/>
            <person name="Lucas S.M."/>
            <person name="Murat C."/>
            <person name="Riley R.W."/>
            <person name="Salamov A.A."/>
            <person name="Schmutz J."/>
            <person name="Subramanian V."/>
            <person name="Woesten H.A.B."/>
            <person name="Xu J."/>
            <person name="Eastwood D.C."/>
            <person name="Foster G.D."/>
            <person name="Sonnenberg A.S."/>
            <person name="Cullen D."/>
            <person name="de Vries R.P."/>
            <person name="Lundell T."/>
            <person name="Hibbett D.S."/>
            <person name="Henrissat B."/>
            <person name="Burton K.S."/>
            <person name="Kerrigan R.W."/>
            <person name="Challen M.P."/>
            <person name="Grigoriev I.V."/>
            <person name="Martin F."/>
        </authorList>
    </citation>
    <scope>NUCLEOTIDE SEQUENCE [LARGE SCALE GENOMIC DNA]</scope>
    <source>
        <strain evidence="6">JB137-S8 / ATCC MYA-4627 / FGSC 10392</strain>
    </source>
</reference>
<dbReference type="HOGENOM" id="CLU_017509_0_0_1"/>
<dbReference type="InterPro" id="IPR030379">
    <property type="entry name" value="G_SEPTIN_dom"/>
</dbReference>
<keyword evidence="6" id="KW-1185">Reference proteome</keyword>
<sequence>GKTSFLRLLLDTSDIAPSNSKDQLTAVAKFVQGSSGHTSFFRTTSVDIDLGPTHSVALNLIDSPSLDFRDDAAADRTIADTLRVIDHRFMEGLEDDRKAHTGDRYVHLCIYFLDPDTIVPPSVRLPVPRTRTNSFSQPEQEPVILEPPVTSHVRPTLPAADIATIRQLSARVNVLPVIARADMLSNERLAAVKLAVRHDLADAGIGFGIFDVDNHHPIAPPSTQPAAAANGYGPTPPAHLNGGSTSAATSPPTSPVSPSMLRLPYALVSPDIYSHSEGVARIPPSRHELVQQYTPSSTKISRRGRFLRHYRWGTLDVLDPAHSDFVPLRNAIFHHMETLQKYTREYLFEKFRSDYIQQQQQQQRPPSRQHPTSHSLTHSHSLPHSHSPHAISHLTHPHPLGHMPGLASHPARPILAIDTQPPPQHPTQGLHHPQPLSSIGRPGQPNPANKARSKKITVACNFCRSRKLKCDGGRPACGQCLKRSNPCDYAPQNKRRNTLRQRRPDTAPSRPGDDDDDNSTGAPPPPQHQPHPSLHHHSDRDPHPRHLREREPPIPSSHQNPLPLPSQLPPHGGNSSGRPFFPDNELPHIATLSLPDRSSPSTPGPMSAPSLPPIRPASDHQAALRKRAATVPGKTGTGRGSGTGPKVVACNSCRARKTKCDGAHPACASCARRQVVCLYVHDVNGNASRDPSSGAASSLKKQDDDSPRSLSPPSSRMLMTPTTAEMDLKRPLPMEHLDRDVDMRSPHDGIDMRAVKKMRMEEGRTVAPAGIP</sequence>
<dbReference type="OrthoDB" id="10261408at2759"/>
<dbReference type="InterPro" id="IPR001138">
    <property type="entry name" value="Zn2Cys6_DnaBD"/>
</dbReference>
<dbReference type="InterPro" id="IPR036864">
    <property type="entry name" value="Zn2-C6_fun-type_DNA-bd_sf"/>
</dbReference>
<dbReference type="RefSeq" id="XP_007329668.1">
    <property type="nucleotide sequence ID" value="XM_007329606.1"/>
</dbReference>
<dbReference type="PRINTS" id="PR00755">
    <property type="entry name" value="AFLATOXINBRP"/>
</dbReference>
<evidence type="ECO:0000256" key="2">
    <source>
        <dbReference type="SAM" id="MobiDB-lite"/>
    </source>
</evidence>
<evidence type="ECO:0008006" key="7">
    <source>
        <dbReference type="Google" id="ProtNLM"/>
    </source>
</evidence>
<dbReference type="Gene3D" id="3.40.50.300">
    <property type="entry name" value="P-loop containing nucleotide triphosphate hydrolases"/>
    <property type="match status" value="1"/>
</dbReference>
<dbReference type="AlphaFoldDB" id="K5VXR5"/>
<feature type="region of interest" description="Disordered" evidence="2">
    <location>
        <begin position="686"/>
        <end position="772"/>
    </location>
</feature>
<dbReference type="STRING" id="597362.K5VXR5"/>
<evidence type="ECO:0000313" key="5">
    <source>
        <dbReference type="EMBL" id="EKM79284.1"/>
    </source>
</evidence>
<dbReference type="Pfam" id="PF00735">
    <property type="entry name" value="Septin"/>
    <property type="match status" value="2"/>
</dbReference>
<dbReference type="CDD" id="cd00067">
    <property type="entry name" value="GAL4"/>
    <property type="match status" value="2"/>
</dbReference>
<feature type="compositionally biased region" description="Basic and acidic residues" evidence="2">
    <location>
        <begin position="536"/>
        <end position="552"/>
    </location>
</feature>
<proteinExistence type="inferred from homology"/>
<feature type="region of interest" description="Disordered" evidence="2">
    <location>
        <begin position="218"/>
        <end position="255"/>
    </location>
</feature>
<dbReference type="PROSITE" id="PS51719">
    <property type="entry name" value="G_SEPTIN"/>
    <property type="match status" value="1"/>
</dbReference>
<comment type="similarity">
    <text evidence="1">Belongs to the TRAFAC class TrmE-Era-EngA-EngB-Septin-like GTPase superfamily. Septin GTPase family.</text>
</comment>
<dbReference type="Proteomes" id="UP000008493">
    <property type="component" value="Unassembled WGS sequence"/>
</dbReference>
<feature type="domain" description="Zn(2)-C6 fungal-type" evidence="3">
    <location>
        <begin position="459"/>
        <end position="489"/>
    </location>
</feature>
<dbReference type="GO" id="GO:0008270">
    <property type="term" value="F:zinc ion binding"/>
    <property type="evidence" value="ECO:0007669"/>
    <property type="project" value="InterPro"/>
</dbReference>
<gene>
    <name evidence="5" type="ORF">AGABI1DRAFT_39848</name>
</gene>
<feature type="domain" description="Septin-type G" evidence="4">
    <location>
        <begin position="1"/>
        <end position="358"/>
    </location>
</feature>
<name>K5VXR5_AGABU</name>
<dbReference type="GeneID" id="18829337"/>
<feature type="region of interest" description="Disordered" evidence="2">
    <location>
        <begin position="474"/>
        <end position="646"/>
    </location>
</feature>
<feature type="compositionally biased region" description="Basic and acidic residues" evidence="2">
    <location>
        <begin position="726"/>
        <end position="764"/>
    </location>
</feature>
<feature type="non-terminal residue" evidence="5">
    <location>
        <position position="1"/>
    </location>
</feature>
<evidence type="ECO:0000259" key="4">
    <source>
        <dbReference type="PROSITE" id="PS51719"/>
    </source>
</evidence>
<keyword evidence="1" id="KW-0342">GTP-binding</keyword>
<keyword evidence="1" id="KW-0547">Nucleotide-binding</keyword>
<dbReference type="EMBL" id="JH971390">
    <property type="protein sequence ID" value="EKM79284.1"/>
    <property type="molecule type" value="Genomic_DNA"/>
</dbReference>
<feature type="compositionally biased region" description="Low complexity" evidence="2">
    <location>
        <begin position="708"/>
        <end position="722"/>
    </location>
</feature>
<dbReference type="Pfam" id="PF00172">
    <property type="entry name" value="Zn_clus"/>
    <property type="match status" value="2"/>
</dbReference>
<dbReference type="GO" id="GO:0005525">
    <property type="term" value="F:GTP binding"/>
    <property type="evidence" value="ECO:0007669"/>
    <property type="project" value="UniProtKB-KW"/>
</dbReference>
<evidence type="ECO:0000256" key="1">
    <source>
        <dbReference type="RuleBase" id="RU004560"/>
    </source>
</evidence>
<dbReference type="eggNOG" id="KOG2655">
    <property type="taxonomic scope" value="Eukaryota"/>
</dbReference>
<dbReference type="InterPro" id="IPR027417">
    <property type="entry name" value="P-loop_NTPase"/>
</dbReference>
<dbReference type="Gene3D" id="4.10.240.10">
    <property type="entry name" value="Zn(2)-C6 fungal-type DNA-binding domain"/>
    <property type="match status" value="2"/>
</dbReference>
<dbReference type="PROSITE" id="PS50048">
    <property type="entry name" value="ZN2_CY6_FUNGAL_2"/>
    <property type="match status" value="2"/>
</dbReference>
<dbReference type="SMART" id="SM00066">
    <property type="entry name" value="GAL4"/>
    <property type="match status" value="2"/>
</dbReference>
<feature type="compositionally biased region" description="Low complexity" evidence="2">
    <location>
        <begin position="370"/>
        <end position="380"/>
    </location>
</feature>
<feature type="compositionally biased region" description="Low complexity" evidence="2">
    <location>
        <begin position="244"/>
        <end position="255"/>
    </location>
</feature>
<dbReference type="PROSITE" id="PS00463">
    <property type="entry name" value="ZN2_CY6_FUNGAL_1"/>
    <property type="match status" value="2"/>
</dbReference>
<evidence type="ECO:0000259" key="3">
    <source>
        <dbReference type="PROSITE" id="PS50048"/>
    </source>
</evidence>